<reference evidence="2 3" key="1">
    <citation type="journal article" date="2003" name="Science">
        <title>Genome of Geobacter sulfurreducens: metal reduction in subsurface environments.</title>
        <authorList>
            <person name="Methe B.A."/>
            <person name="Nelson K.E."/>
            <person name="Eisen J.A."/>
            <person name="Paulsen I.T."/>
            <person name="Nelson W."/>
            <person name="Heidelberg J.F."/>
            <person name="Wu D."/>
            <person name="Wu M."/>
            <person name="Ward N."/>
            <person name="Beanan M.J."/>
            <person name="Dodson R.J."/>
            <person name="Madupu R."/>
            <person name="Brinkac L.M."/>
            <person name="Daugherty S.C."/>
            <person name="DeBoy R.T."/>
            <person name="Durkin A.S."/>
            <person name="Gwinn M."/>
            <person name="Kolonay J.F."/>
            <person name="Sullivan S.A."/>
            <person name="Haft D.H."/>
            <person name="Selengut J."/>
            <person name="Davidsen T.M."/>
            <person name="Zafar N."/>
            <person name="White O."/>
            <person name="Tran B."/>
            <person name="Romero C."/>
            <person name="Forberger H.A."/>
            <person name="Weidman J."/>
            <person name="Khouri H."/>
            <person name="Feldblyum T.V."/>
            <person name="Utterback T.R."/>
            <person name="Van Aken S.E."/>
            <person name="Lovley D.R."/>
            <person name="Fraser C.M."/>
        </authorList>
    </citation>
    <scope>NUCLEOTIDE SEQUENCE [LARGE SCALE GENOMIC DNA]</scope>
    <source>
        <strain evidence="3">ATCC 51573 / DSM 12127 / PCA</strain>
    </source>
</reference>
<keyword evidence="3" id="KW-1185">Reference proteome</keyword>
<protein>
    <submittedName>
        <fullName evidence="2">Outer membrane channel cytochrome c, 1 heme-binding site</fullName>
    </submittedName>
</protein>
<reference evidence="2 3" key="2">
    <citation type="journal article" date="2012" name="BMC Genomics">
        <title>Comparative genomic analysis of Geobacter sulfurreducens KN400, a strain with enhanced capacity for extracellular electron transfer and electricity production.</title>
        <authorList>
            <person name="Butler J.E."/>
            <person name="Young N.D."/>
            <person name="Aklujkar M."/>
            <person name="Lovley D.R."/>
        </authorList>
    </citation>
    <scope>NUCLEOTIDE SEQUENCE [LARGE SCALE GENOMIC DNA]</scope>
    <source>
        <strain evidence="3">ATCC 51573 / DSM 12127 / PCA</strain>
    </source>
</reference>
<evidence type="ECO:0000313" key="3">
    <source>
        <dbReference type="Proteomes" id="UP000000577"/>
    </source>
</evidence>
<dbReference type="NCBIfam" id="NF041027">
    <property type="entry name" value="GSU2204_Se_pt_1"/>
    <property type="match status" value="1"/>
</dbReference>
<dbReference type="Pfam" id="PF11854">
    <property type="entry name" value="MtrB_PioB"/>
    <property type="match status" value="1"/>
</dbReference>
<organism evidence="2 3">
    <name type="scientific">Geobacter sulfurreducens (strain ATCC 51573 / DSM 12127 / PCA)</name>
    <dbReference type="NCBI Taxonomy" id="243231"/>
    <lineage>
        <taxon>Bacteria</taxon>
        <taxon>Pseudomonadati</taxon>
        <taxon>Thermodesulfobacteriota</taxon>
        <taxon>Desulfuromonadia</taxon>
        <taxon>Geobacterales</taxon>
        <taxon>Geobacteraceae</taxon>
        <taxon>Geobacter</taxon>
    </lineage>
</organism>
<dbReference type="OrthoDB" id="5404860at2"/>
<accession>Q74AZ5</accession>
<dbReference type="STRING" id="243231.GSU2204"/>
<keyword evidence="1" id="KW-0732">Signal</keyword>
<feature type="chain" id="PRO_5004285306" evidence="1">
    <location>
        <begin position="25"/>
        <end position="675"/>
    </location>
</feature>
<feature type="signal peptide" evidence="1">
    <location>
        <begin position="1"/>
        <end position="24"/>
    </location>
</feature>
<dbReference type="Proteomes" id="UP000000577">
    <property type="component" value="Chromosome"/>
</dbReference>
<dbReference type="EnsemblBacteria" id="AAR35580">
    <property type="protein sequence ID" value="AAR35580"/>
    <property type="gene ID" value="GSU2204"/>
</dbReference>
<dbReference type="PATRIC" id="fig|243231.5.peg.2236"/>
<dbReference type="HOGENOM" id="CLU_467505_0_0_7"/>
<sequence length="675" mass="74811">MRHIGKWLMPLPVLILCAPLALLAEEGHKPFSATMETGGAGLAVSDDISRVNEYSSVRTEPGINPYGKVDIQIDKGGVELDLNSRYLDSRDQTHGARIDVKRFFKSSFSYDAFQHWLDHDKLQYLDASIPAAPVAGAFDTTGAILGVPTATGTTNLYAYTANPIGPNFAPNFLVTRRSDGARFVTNVAPSDTATYAVQQLGRASLYGEDMVPNQDFSIVRREWKSNSDFTIPQLPNLTFHFGFREETREGWEQSIGMSKCTSCHITGQSKQISESTRDLTAGVTGKFGLLTMNYTYLNRQFRENGADPVRRYDPALSPGAALPANYYTGANSPPTFDNRMLYDYRDGYLPYDVTPDSNKDSHVVKAKVDLPRDTTVFASYVKATVDSDKSDDPGYFTLDKKTLESEYDAWSGKVSTTLWKRLTLTLRGKLEKLQDDDVAITYTPIAYNDGNAANDIFGFPGATASDILMLQTINRHSSASRDVATLGLDSVYRLAKRTTLRLSYEFKNEDRDDSFFGTTKTHTVKAALNARPTNTLSARASYTFKAIENPFQNPTAGLVPFTQSASGYGYLVGNGPTYGVEFYDRRTADLTNRPDTVHEGSLSTTWSPSPRFSATAFVRVKNESNDLNKTTWKQETYVPGVSLWYAPSDKVSMTLAYTYLKQTTENSMCQGLYDG</sequence>
<dbReference type="InterPro" id="IPR020016">
    <property type="entry name" value="Decahaem-assoc_OM_MtrB/PioB"/>
</dbReference>
<dbReference type="EMBL" id="AE017180">
    <property type="protein sequence ID" value="AAR35580.1"/>
    <property type="molecule type" value="Genomic_DNA"/>
</dbReference>
<evidence type="ECO:0000313" key="2">
    <source>
        <dbReference type="EMBL" id="AAR35580.1"/>
    </source>
</evidence>
<dbReference type="eggNOG" id="ENOG5031AK2">
    <property type="taxonomic scope" value="Bacteria"/>
</dbReference>
<gene>
    <name evidence="2" type="primary">omcL</name>
    <name evidence="2" type="ordered locus">GSU2204</name>
</gene>
<evidence type="ECO:0000256" key="1">
    <source>
        <dbReference type="SAM" id="SignalP"/>
    </source>
</evidence>
<proteinExistence type="predicted"/>
<dbReference type="AlphaFoldDB" id="Q74AZ5"/>
<dbReference type="InParanoid" id="Q74AZ5"/>
<dbReference type="KEGG" id="gsu:GSU2204"/>
<name>Q74AZ5_GEOSL</name>